<evidence type="ECO:0000313" key="1">
    <source>
        <dbReference type="EMBL" id="MBB5916774.1"/>
    </source>
</evidence>
<keyword evidence="2" id="KW-1185">Reference proteome</keyword>
<dbReference type="Proteomes" id="UP000540412">
    <property type="component" value="Unassembled WGS sequence"/>
</dbReference>
<gene>
    <name evidence="1" type="ORF">BJY24_005686</name>
</gene>
<comment type="caution">
    <text evidence="1">The sequence shown here is derived from an EMBL/GenBank/DDBJ whole genome shotgun (WGS) entry which is preliminary data.</text>
</comment>
<name>A0A7W9UKR6_9NOCA</name>
<sequence length="71" mass="7973">MADTISRDDYVLGEHLGSAGPATALGEATIERWRAEHPDWQGKHWTYTDPDNLGARFLTPINITPRPKNKD</sequence>
<protein>
    <submittedName>
        <fullName evidence="1">Uncharacterized protein</fullName>
    </submittedName>
</protein>
<accession>A0A7W9UKR6</accession>
<reference evidence="1 2" key="1">
    <citation type="submission" date="2020-08" db="EMBL/GenBank/DDBJ databases">
        <title>Sequencing the genomes of 1000 actinobacteria strains.</title>
        <authorList>
            <person name="Klenk H.-P."/>
        </authorList>
    </citation>
    <scope>NUCLEOTIDE SEQUENCE [LARGE SCALE GENOMIC DNA]</scope>
    <source>
        <strain evidence="1 2">DSM 43582</strain>
    </source>
</reference>
<proteinExistence type="predicted"/>
<dbReference type="RefSeq" id="WP_040754071.1">
    <property type="nucleotide sequence ID" value="NZ_JACHIT010000002.1"/>
</dbReference>
<dbReference type="AlphaFoldDB" id="A0A7W9UKR6"/>
<dbReference type="EMBL" id="JACHIT010000002">
    <property type="protein sequence ID" value="MBB5916774.1"/>
    <property type="molecule type" value="Genomic_DNA"/>
</dbReference>
<evidence type="ECO:0000313" key="2">
    <source>
        <dbReference type="Proteomes" id="UP000540412"/>
    </source>
</evidence>
<organism evidence="1 2">
    <name type="scientific">Nocardia transvalensis</name>
    <dbReference type="NCBI Taxonomy" id="37333"/>
    <lineage>
        <taxon>Bacteria</taxon>
        <taxon>Bacillati</taxon>
        <taxon>Actinomycetota</taxon>
        <taxon>Actinomycetes</taxon>
        <taxon>Mycobacteriales</taxon>
        <taxon>Nocardiaceae</taxon>
        <taxon>Nocardia</taxon>
    </lineage>
</organism>